<accession>A0A0K1P8N2</accession>
<evidence type="ECO:0000259" key="12">
    <source>
        <dbReference type="Pfam" id="PF00266"/>
    </source>
</evidence>
<organism evidence="13 14">
    <name type="scientific">Vulgatibacter incomptus</name>
    <dbReference type="NCBI Taxonomy" id="1391653"/>
    <lineage>
        <taxon>Bacteria</taxon>
        <taxon>Pseudomonadati</taxon>
        <taxon>Myxococcota</taxon>
        <taxon>Myxococcia</taxon>
        <taxon>Myxococcales</taxon>
        <taxon>Cystobacterineae</taxon>
        <taxon>Vulgatibacteraceae</taxon>
        <taxon>Vulgatibacter</taxon>
    </lineage>
</organism>
<dbReference type="STRING" id="1391653.AKJ08_0267"/>
<feature type="binding site" evidence="11">
    <location>
        <position position="99"/>
    </location>
    <ligand>
        <name>pyridoxal 5'-phosphate</name>
        <dbReference type="ChEBI" id="CHEBI:597326"/>
    </ligand>
</feature>
<comment type="function">
    <text evidence="11">Catalyzes the reversible conversion of 3-phosphohydroxypyruvate to phosphoserine and of 3-hydroxy-2-oxo-4-phosphonooxybutanoate to phosphohydroxythreonine.</text>
</comment>
<feature type="binding site" evidence="11">
    <location>
        <position position="150"/>
    </location>
    <ligand>
        <name>pyridoxal 5'-phosphate</name>
        <dbReference type="ChEBI" id="CHEBI:597326"/>
    </ligand>
</feature>
<proteinExistence type="inferred from homology"/>
<dbReference type="Pfam" id="PF00266">
    <property type="entry name" value="Aminotran_5"/>
    <property type="match status" value="1"/>
</dbReference>
<evidence type="ECO:0000313" key="14">
    <source>
        <dbReference type="Proteomes" id="UP000055590"/>
    </source>
</evidence>
<comment type="catalytic activity">
    <reaction evidence="9 11">
        <text>4-(phosphooxy)-L-threonine + 2-oxoglutarate = (R)-3-hydroxy-2-oxo-4-phosphooxybutanoate + L-glutamate</text>
        <dbReference type="Rhea" id="RHEA:16573"/>
        <dbReference type="ChEBI" id="CHEBI:16810"/>
        <dbReference type="ChEBI" id="CHEBI:29985"/>
        <dbReference type="ChEBI" id="CHEBI:58452"/>
        <dbReference type="ChEBI" id="CHEBI:58538"/>
        <dbReference type="EC" id="2.6.1.52"/>
    </reaction>
</comment>
<reference evidence="13 14" key="1">
    <citation type="submission" date="2015-08" db="EMBL/GenBank/DDBJ databases">
        <authorList>
            <person name="Babu N.S."/>
            <person name="Beckwith C.J."/>
            <person name="Beseler K.G."/>
            <person name="Brison A."/>
            <person name="Carone J.V."/>
            <person name="Caskin T.P."/>
            <person name="Diamond M."/>
            <person name="Durham M.E."/>
            <person name="Foxe J.M."/>
            <person name="Go M."/>
            <person name="Henderson B.A."/>
            <person name="Jones I.B."/>
            <person name="McGettigan J.A."/>
            <person name="Micheletti S.J."/>
            <person name="Nasrallah M.E."/>
            <person name="Ortiz D."/>
            <person name="Piller C.R."/>
            <person name="Privatt S.R."/>
            <person name="Schneider S.L."/>
            <person name="Sharp S."/>
            <person name="Smith T.C."/>
            <person name="Stanton J.D."/>
            <person name="Ullery H.E."/>
            <person name="Wilson R.J."/>
            <person name="Serrano M.G."/>
            <person name="Buck G."/>
            <person name="Lee V."/>
            <person name="Wang Y."/>
            <person name="Carvalho R."/>
            <person name="Voegtly L."/>
            <person name="Shi R."/>
            <person name="Duckworth R."/>
            <person name="Johnson A."/>
            <person name="Loviza R."/>
            <person name="Walstead R."/>
            <person name="Shah Z."/>
            <person name="Kiflezghi M."/>
            <person name="Wade K."/>
            <person name="Ball S.L."/>
            <person name="Bradley K.W."/>
            <person name="Asai D.J."/>
            <person name="Bowman C.A."/>
            <person name="Russell D.A."/>
            <person name="Pope W.H."/>
            <person name="Jacobs-Sera D."/>
            <person name="Hendrix R.W."/>
            <person name="Hatfull G.F."/>
        </authorList>
    </citation>
    <scope>NUCLEOTIDE SEQUENCE [LARGE SCALE GENOMIC DNA]</scope>
    <source>
        <strain evidence="13 14">DSM 27710</strain>
    </source>
</reference>
<dbReference type="SUPFAM" id="SSF53383">
    <property type="entry name" value="PLP-dependent transferases"/>
    <property type="match status" value="1"/>
</dbReference>
<dbReference type="FunFam" id="3.40.640.10:FF:000010">
    <property type="entry name" value="Phosphoserine aminotransferase"/>
    <property type="match status" value="1"/>
</dbReference>
<feature type="binding site" evidence="11">
    <location>
        <position position="42"/>
    </location>
    <ligand>
        <name>L-glutamate</name>
        <dbReference type="ChEBI" id="CHEBI:29985"/>
    </ligand>
</feature>
<keyword evidence="5 11" id="KW-0808">Transferase</keyword>
<comment type="pathway">
    <text evidence="11">Cofactor biosynthesis; pyridoxine 5'-phosphate biosynthesis; pyridoxine 5'-phosphate from D-erythrose 4-phosphate: step 3/5.</text>
</comment>
<evidence type="ECO:0000256" key="11">
    <source>
        <dbReference type="HAMAP-Rule" id="MF_00160"/>
    </source>
</evidence>
<evidence type="ECO:0000313" key="13">
    <source>
        <dbReference type="EMBL" id="AKU89880.1"/>
    </source>
</evidence>
<dbReference type="PATRIC" id="fig|1391653.3.peg.279"/>
<feature type="binding site" evidence="11">
    <location>
        <begin position="76"/>
        <end position="77"/>
    </location>
    <ligand>
        <name>pyridoxal 5'-phosphate</name>
        <dbReference type="ChEBI" id="CHEBI:597326"/>
    </ligand>
</feature>
<keyword evidence="3 11" id="KW-0032">Aminotransferase</keyword>
<dbReference type="Proteomes" id="UP000055590">
    <property type="component" value="Chromosome"/>
</dbReference>
<comment type="similarity">
    <text evidence="2 11">Belongs to the class-V pyridoxal-phosphate-dependent aminotransferase family. SerC subfamily.</text>
</comment>
<evidence type="ECO:0000256" key="4">
    <source>
        <dbReference type="ARBA" id="ARBA00022605"/>
    </source>
</evidence>
<evidence type="ECO:0000256" key="8">
    <source>
        <dbReference type="ARBA" id="ARBA00023299"/>
    </source>
</evidence>
<dbReference type="PROSITE" id="PS00595">
    <property type="entry name" value="AA_TRANSFER_CLASS_5"/>
    <property type="match status" value="1"/>
</dbReference>
<keyword evidence="6 11" id="KW-0663">Pyridoxal phosphate</keyword>
<feature type="binding site" evidence="11">
    <location>
        <begin position="236"/>
        <end position="237"/>
    </location>
    <ligand>
        <name>pyridoxal 5'-phosphate</name>
        <dbReference type="ChEBI" id="CHEBI:597326"/>
    </ligand>
</feature>
<dbReference type="EC" id="2.6.1.52" evidence="11"/>
<protein>
    <recommendedName>
        <fullName evidence="11">Phosphoserine aminotransferase</fullName>
        <ecNumber evidence="11">2.6.1.52</ecNumber>
    </recommendedName>
    <alternativeName>
        <fullName evidence="11">Phosphohydroxythreonine aminotransferase</fullName>
        <shortName evidence="11">PSAT</shortName>
    </alternativeName>
</protein>
<feature type="binding site" evidence="11">
    <location>
        <position position="192"/>
    </location>
    <ligand>
        <name>pyridoxal 5'-phosphate</name>
        <dbReference type="ChEBI" id="CHEBI:597326"/>
    </ligand>
</feature>
<dbReference type="PANTHER" id="PTHR43247:SF1">
    <property type="entry name" value="PHOSPHOSERINE AMINOTRANSFERASE"/>
    <property type="match status" value="1"/>
</dbReference>
<dbReference type="InterPro" id="IPR020578">
    <property type="entry name" value="Aminotrans_V_PyrdxlP_BS"/>
</dbReference>
<evidence type="ECO:0000256" key="1">
    <source>
        <dbReference type="ARBA" id="ARBA00005099"/>
    </source>
</evidence>
<keyword evidence="11" id="KW-0963">Cytoplasm</keyword>
<comment type="cofactor">
    <cofactor evidence="11">
        <name>pyridoxal 5'-phosphate</name>
        <dbReference type="ChEBI" id="CHEBI:597326"/>
    </cofactor>
    <text evidence="11">Binds 1 pyridoxal phosphate per subunit.</text>
</comment>
<feature type="modified residue" description="N6-(pyridoxal phosphate)lysine" evidence="11">
    <location>
        <position position="193"/>
    </location>
</feature>
<evidence type="ECO:0000256" key="9">
    <source>
        <dbReference type="ARBA" id="ARBA00047630"/>
    </source>
</evidence>
<evidence type="ECO:0000256" key="10">
    <source>
        <dbReference type="ARBA" id="ARBA00049007"/>
    </source>
</evidence>
<dbReference type="GO" id="GO:0008615">
    <property type="term" value="P:pyridoxine biosynthetic process"/>
    <property type="evidence" value="ECO:0007669"/>
    <property type="project" value="UniProtKB-UniRule"/>
</dbReference>
<sequence length="275" mass="29707">MSRKHNFNAGPSTLPLAALEKAAANLVDHEGLGLSVLEMSHRSKDFEAILAHAKETLAGLLSLPADYDVLFLQGGASQQFAMVPMNLGSGGAYVTTGAWSQKALAEAKVVGEPVEIWTDKADNFRKVPAESEALAVPAGAPFLHYTTNNTIFGTQFHYVPKASVPLVADMSSDFLSRPIDVRPFGLIYAGAQKNAGPSGVTIVVGRKSILESFAGPKWVPTILRYETHAKADSLYNTPPTFGIYLCSLVFDWIRAQGGWRRWPVAPRPRPRASTT</sequence>
<dbReference type="KEGG" id="vin:AKJ08_0267"/>
<dbReference type="PANTHER" id="PTHR43247">
    <property type="entry name" value="PHOSPHOSERINE AMINOTRANSFERASE"/>
    <property type="match status" value="1"/>
</dbReference>
<comment type="pathway">
    <text evidence="1 11">Amino-acid biosynthesis; L-serine biosynthesis; L-serine from 3-phospho-D-glycerate: step 2/3.</text>
</comment>
<dbReference type="InterPro" id="IPR000192">
    <property type="entry name" value="Aminotrans_V_dom"/>
</dbReference>
<dbReference type="GO" id="GO:0030170">
    <property type="term" value="F:pyridoxal phosphate binding"/>
    <property type="evidence" value="ECO:0007669"/>
    <property type="project" value="UniProtKB-UniRule"/>
</dbReference>
<keyword evidence="14" id="KW-1185">Reference proteome</keyword>
<dbReference type="HAMAP" id="MF_00160">
    <property type="entry name" value="SerC_aminotrans_5"/>
    <property type="match status" value="1"/>
</dbReference>
<dbReference type="InterPro" id="IPR015424">
    <property type="entry name" value="PyrdxlP-dep_Trfase"/>
</dbReference>
<feature type="binding site" evidence="11">
    <location>
        <position position="169"/>
    </location>
    <ligand>
        <name>pyridoxal 5'-phosphate</name>
        <dbReference type="ChEBI" id="CHEBI:597326"/>
    </ligand>
</feature>
<evidence type="ECO:0000256" key="6">
    <source>
        <dbReference type="ARBA" id="ARBA00022898"/>
    </source>
</evidence>
<keyword evidence="4 11" id="KW-0028">Amino-acid biosynthesis</keyword>
<comment type="subcellular location">
    <subcellularLocation>
        <location evidence="11">Cytoplasm</location>
    </subcellularLocation>
</comment>
<dbReference type="UniPathway" id="UPA00135">
    <property type="reaction ID" value="UER00197"/>
</dbReference>
<evidence type="ECO:0000256" key="2">
    <source>
        <dbReference type="ARBA" id="ARBA00006904"/>
    </source>
</evidence>
<name>A0A0K1P8N2_9BACT</name>
<feature type="domain" description="Aminotransferase class V" evidence="12">
    <location>
        <begin position="6"/>
        <end position="256"/>
    </location>
</feature>
<comment type="subunit">
    <text evidence="11">Homodimer.</text>
</comment>
<dbReference type="GO" id="GO:0004648">
    <property type="term" value="F:O-phospho-L-serine:2-oxoglutarate aminotransferase activity"/>
    <property type="evidence" value="ECO:0007669"/>
    <property type="project" value="UniProtKB-UniRule"/>
</dbReference>
<evidence type="ECO:0000256" key="7">
    <source>
        <dbReference type="ARBA" id="ARBA00023096"/>
    </source>
</evidence>
<gene>
    <name evidence="11" type="primary">serC</name>
    <name evidence="13" type="ORF">AKJ08_0267</name>
</gene>
<keyword evidence="7 11" id="KW-0664">Pyridoxine biosynthesis</keyword>
<dbReference type="EMBL" id="CP012332">
    <property type="protein sequence ID" value="AKU89880.1"/>
    <property type="molecule type" value="Genomic_DNA"/>
</dbReference>
<dbReference type="InterPro" id="IPR022278">
    <property type="entry name" value="Pser_aminoTfrase"/>
</dbReference>
<evidence type="ECO:0000256" key="3">
    <source>
        <dbReference type="ARBA" id="ARBA00022576"/>
    </source>
</evidence>
<dbReference type="UniPathway" id="UPA00244">
    <property type="reaction ID" value="UER00311"/>
</dbReference>
<dbReference type="NCBIfam" id="NF003764">
    <property type="entry name" value="PRK05355.1"/>
    <property type="match status" value="1"/>
</dbReference>
<comment type="catalytic activity">
    <reaction evidence="10 11">
        <text>O-phospho-L-serine + 2-oxoglutarate = 3-phosphooxypyruvate + L-glutamate</text>
        <dbReference type="Rhea" id="RHEA:14329"/>
        <dbReference type="ChEBI" id="CHEBI:16810"/>
        <dbReference type="ChEBI" id="CHEBI:18110"/>
        <dbReference type="ChEBI" id="CHEBI:29985"/>
        <dbReference type="ChEBI" id="CHEBI:57524"/>
        <dbReference type="EC" id="2.6.1.52"/>
    </reaction>
</comment>
<evidence type="ECO:0000256" key="5">
    <source>
        <dbReference type="ARBA" id="ARBA00022679"/>
    </source>
</evidence>
<dbReference type="InterPro" id="IPR015421">
    <property type="entry name" value="PyrdxlP-dep_Trfase_major"/>
</dbReference>
<dbReference type="Gene3D" id="3.40.640.10">
    <property type="entry name" value="Type I PLP-dependent aspartate aminotransferase-like (Major domain)"/>
    <property type="match status" value="1"/>
</dbReference>
<dbReference type="GO" id="GO:0005737">
    <property type="term" value="C:cytoplasm"/>
    <property type="evidence" value="ECO:0007669"/>
    <property type="project" value="UniProtKB-SubCell"/>
</dbReference>
<comment type="caution">
    <text evidence="11">Lacks conserved residue(s) required for the propagation of feature annotation.</text>
</comment>
<keyword evidence="8 11" id="KW-0718">Serine biosynthesis</keyword>
<dbReference type="GO" id="GO:0006564">
    <property type="term" value="P:L-serine biosynthetic process"/>
    <property type="evidence" value="ECO:0007669"/>
    <property type="project" value="UniProtKB-UniRule"/>
</dbReference>
<dbReference type="AlphaFoldDB" id="A0A0K1P8N2"/>